<evidence type="ECO:0000256" key="1">
    <source>
        <dbReference type="SAM" id="MobiDB-lite"/>
    </source>
</evidence>
<feature type="compositionally biased region" description="Basic and acidic residues" evidence="1">
    <location>
        <begin position="7"/>
        <end position="25"/>
    </location>
</feature>
<accession>A0A9W9Z066</accession>
<comment type="caution">
    <text evidence="2">The sequence shown here is derived from an EMBL/GenBank/DDBJ whole genome shotgun (WGS) entry which is preliminary data.</text>
</comment>
<proteinExistence type="predicted"/>
<sequence length="290" mass="33188">MAALPRESLKVEPAVKAKGANKDLNQKNNRASHNWQKVRSALDREKVQWAKGVQDDRNKLLKQREMLRNTSLSFTRSDSLHSSSEEGAALQFNKPRMSLKDVYDALLKSSREQQDDASVSDIKSVRSEPAPIMSSTVSFEQKRVGRKPITFSLQGLQKANSNLQSKLQAMERAQQHTLTVEDEKHDERPKSGPPKSHFDLNDEERSLGPTLKLPPTHLPPITRGVSFKPHTRSYSKDEAYKRRTKGNEYSFDDIRFCRYLRKRGRTRSDTTVETTKKSVPRHHLRSTTKP</sequence>
<feature type="region of interest" description="Disordered" evidence="1">
    <location>
        <begin position="262"/>
        <end position="290"/>
    </location>
</feature>
<protein>
    <submittedName>
        <fullName evidence="2">Uncharacterized protein</fullName>
    </submittedName>
</protein>
<keyword evidence="3" id="KW-1185">Reference proteome</keyword>
<feature type="region of interest" description="Disordered" evidence="1">
    <location>
        <begin position="169"/>
        <end position="245"/>
    </location>
</feature>
<name>A0A9W9Z066_9CNID</name>
<evidence type="ECO:0000313" key="2">
    <source>
        <dbReference type="EMBL" id="KAJ7372620.1"/>
    </source>
</evidence>
<organism evidence="2 3">
    <name type="scientific">Desmophyllum pertusum</name>
    <dbReference type="NCBI Taxonomy" id="174260"/>
    <lineage>
        <taxon>Eukaryota</taxon>
        <taxon>Metazoa</taxon>
        <taxon>Cnidaria</taxon>
        <taxon>Anthozoa</taxon>
        <taxon>Hexacorallia</taxon>
        <taxon>Scleractinia</taxon>
        <taxon>Caryophylliina</taxon>
        <taxon>Caryophylliidae</taxon>
        <taxon>Desmophyllum</taxon>
    </lineage>
</organism>
<feature type="compositionally biased region" description="Basic and acidic residues" evidence="1">
    <location>
        <begin position="179"/>
        <end position="206"/>
    </location>
</feature>
<evidence type="ECO:0000313" key="3">
    <source>
        <dbReference type="Proteomes" id="UP001163046"/>
    </source>
</evidence>
<dbReference type="EMBL" id="MU826835">
    <property type="protein sequence ID" value="KAJ7372620.1"/>
    <property type="molecule type" value="Genomic_DNA"/>
</dbReference>
<gene>
    <name evidence="2" type="ORF">OS493_017891</name>
</gene>
<dbReference type="AlphaFoldDB" id="A0A9W9Z066"/>
<feature type="compositionally biased region" description="Basic and acidic residues" evidence="1">
    <location>
        <begin position="266"/>
        <end position="276"/>
    </location>
</feature>
<feature type="compositionally biased region" description="Basic residues" evidence="1">
    <location>
        <begin position="278"/>
        <end position="290"/>
    </location>
</feature>
<dbReference type="OrthoDB" id="5964780at2759"/>
<feature type="region of interest" description="Disordered" evidence="1">
    <location>
        <begin position="1"/>
        <end position="33"/>
    </location>
</feature>
<feature type="compositionally biased region" description="Low complexity" evidence="1">
    <location>
        <begin position="209"/>
        <end position="222"/>
    </location>
</feature>
<reference evidence="2" key="1">
    <citation type="submission" date="2023-01" db="EMBL/GenBank/DDBJ databases">
        <title>Genome assembly of the deep-sea coral Lophelia pertusa.</title>
        <authorList>
            <person name="Herrera S."/>
            <person name="Cordes E."/>
        </authorList>
    </citation>
    <scope>NUCLEOTIDE SEQUENCE</scope>
    <source>
        <strain evidence="2">USNM1676648</strain>
        <tissue evidence="2">Polyp</tissue>
    </source>
</reference>
<dbReference type="Proteomes" id="UP001163046">
    <property type="component" value="Unassembled WGS sequence"/>
</dbReference>